<keyword evidence="2 10" id="KW-0813">Transport</keyword>
<dbReference type="SUPFAM" id="SSF49464">
    <property type="entry name" value="Carboxypeptidase regulatory domain-like"/>
    <property type="match status" value="1"/>
</dbReference>
<dbReference type="PROSITE" id="PS52016">
    <property type="entry name" value="TONB_DEPENDENT_REC_3"/>
    <property type="match status" value="1"/>
</dbReference>
<dbReference type="EMBL" id="FNVS01000009">
    <property type="protein sequence ID" value="SEF89340.1"/>
    <property type="molecule type" value="Genomic_DNA"/>
</dbReference>
<evidence type="ECO:0000313" key="15">
    <source>
        <dbReference type="Proteomes" id="UP000236725"/>
    </source>
</evidence>
<reference evidence="14 15" key="1">
    <citation type="submission" date="2016-10" db="EMBL/GenBank/DDBJ databases">
        <authorList>
            <person name="Varghese N."/>
            <person name="Submissions S."/>
        </authorList>
    </citation>
    <scope>NUCLEOTIDE SEQUENCE [LARGE SCALE GENOMIC DNA]</scope>
    <source>
        <strain evidence="14 15">DSM 29073</strain>
    </source>
</reference>
<accession>A0A8G2FAW1</accession>
<dbReference type="InterPro" id="IPR023996">
    <property type="entry name" value="TonB-dep_OMP_SusC/RagA"/>
</dbReference>
<proteinExistence type="inferred from homology"/>
<gene>
    <name evidence="14" type="ORF">SAMN05444001_10913</name>
</gene>
<dbReference type="NCBIfam" id="TIGR04056">
    <property type="entry name" value="OMP_RagA_SusC"/>
    <property type="match status" value="1"/>
</dbReference>
<evidence type="ECO:0000256" key="11">
    <source>
        <dbReference type="RuleBase" id="RU003357"/>
    </source>
</evidence>
<evidence type="ECO:0000256" key="6">
    <source>
        <dbReference type="ARBA" id="ARBA00023004"/>
    </source>
</evidence>
<evidence type="ECO:0000256" key="3">
    <source>
        <dbReference type="ARBA" id="ARBA00022452"/>
    </source>
</evidence>
<dbReference type="Gene3D" id="2.170.130.10">
    <property type="entry name" value="TonB-dependent receptor, plug domain"/>
    <property type="match status" value="1"/>
</dbReference>
<evidence type="ECO:0000256" key="5">
    <source>
        <dbReference type="ARBA" id="ARBA00022692"/>
    </source>
</evidence>
<dbReference type="InterPro" id="IPR011662">
    <property type="entry name" value="Secretin/TonB_short_N"/>
</dbReference>
<name>A0A8G2FAW1_9BACT</name>
<dbReference type="Pfam" id="PF13715">
    <property type="entry name" value="CarbopepD_reg_2"/>
    <property type="match status" value="1"/>
</dbReference>
<dbReference type="InterPro" id="IPR012910">
    <property type="entry name" value="Plug_dom"/>
</dbReference>
<evidence type="ECO:0000256" key="8">
    <source>
        <dbReference type="ARBA" id="ARBA00023136"/>
    </source>
</evidence>
<comment type="caution">
    <text evidence="14">The sequence shown here is derived from an EMBL/GenBank/DDBJ whole genome shotgun (WGS) entry which is preliminary data.</text>
</comment>
<dbReference type="SMART" id="SM00965">
    <property type="entry name" value="STN"/>
    <property type="match status" value="1"/>
</dbReference>
<dbReference type="AlphaFoldDB" id="A0A8G2FAW1"/>
<dbReference type="Pfam" id="PF00593">
    <property type="entry name" value="TonB_dep_Rec_b-barrel"/>
    <property type="match status" value="1"/>
</dbReference>
<keyword evidence="4" id="KW-0406">Ion transport</keyword>
<dbReference type="InterPro" id="IPR023997">
    <property type="entry name" value="TonB-dep_OMP_SusC/RagA_CS"/>
</dbReference>
<comment type="subcellular location">
    <subcellularLocation>
        <location evidence="1 10">Cell outer membrane</location>
        <topology evidence="1 10">Multi-pass membrane protein</topology>
    </subcellularLocation>
</comment>
<dbReference type="NCBIfam" id="TIGR04057">
    <property type="entry name" value="SusC_RagA_signa"/>
    <property type="match status" value="1"/>
</dbReference>
<keyword evidence="5 10" id="KW-0812">Transmembrane</keyword>
<feature type="signal peptide" evidence="12">
    <location>
        <begin position="1"/>
        <end position="43"/>
    </location>
</feature>
<dbReference type="Gene3D" id="2.60.40.1120">
    <property type="entry name" value="Carboxypeptidase-like, regulatory domain"/>
    <property type="match status" value="1"/>
</dbReference>
<keyword evidence="9 10" id="KW-0998">Cell outer membrane</keyword>
<keyword evidence="7 11" id="KW-0798">TonB box</keyword>
<dbReference type="InterPro" id="IPR036942">
    <property type="entry name" value="Beta-barrel_TonB_sf"/>
</dbReference>
<evidence type="ECO:0000256" key="9">
    <source>
        <dbReference type="ARBA" id="ARBA00023237"/>
    </source>
</evidence>
<keyword evidence="6" id="KW-0408">Iron</keyword>
<keyword evidence="8 10" id="KW-0472">Membrane</keyword>
<keyword evidence="3 10" id="KW-1134">Transmembrane beta strand</keyword>
<feature type="domain" description="Secretin/TonB short N-terminal" evidence="13">
    <location>
        <begin position="75"/>
        <end position="126"/>
    </location>
</feature>
<evidence type="ECO:0000256" key="10">
    <source>
        <dbReference type="PROSITE-ProRule" id="PRU01360"/>
    </source>
</evidence>
<evidence type="ECO:0000256" key="2">
    <source>
        <dbReference type="ARBA" id="ARBA00022448"/>
    </source>
</evidence>
<keyword evidence="4" id="KW-0410">Iron transport</keyword>
<evidence type="ECO:0000256" key="4">
    <source>
        <dbReference type="ARBA" id="ARBA00022496"/>
    </source>
</evidence>
<keyword evidence="12" id="KW-0732">Signal</keyword>
<dbReference type="InterPro" id="IPR039426">
    <property type="entry name" value="TonB-dep_rcpt-like"/>
</dbReference>
<evidence type="ECO:0000313" key="14">
    <source>
        <dbReference type="EMBL" id="SEF89340.1"/>
    </source>
</evidence>
<evidence type="ECO:0000256" key="1">
    <source>
        <dbReference type="ARBA" id="ARBA00004571"/>
    </source>
</evidence>
<dbReference type="GO" id="GO:0009279">
    <property type="term" value="C:cell outer membrane"/>
    <property type="evidence" value="ECO:0007669"/>
    <property type="project" value="UniProtKB-SubCell"/>
</dbReference>
<dbReference type="InterPro" id="IPR000531">
    <property type="entry name" value="Beta-barrel_TonB"/>
</dbReference>
<dbReference type="Pfam" id="PF07715">
    <property type="entry name" value="Plug"/>
    <property type="match status" value="1"/>
</dbReference>
<feature type="chain" id="PRO_5034396188" evidence="12">
    <location>
        <begin position="44"/>
        <end position="1087"/>
    </location>
</feature>
<evidence type="ECO:0000256" key="7">
    <source>
        <dbReference type="ARBA" id="ARBA00023077"/>
    </source>
</evidence>
<sequence length="1087" mass="121683">MTKNCYIQLGAHFYGRFWWVPKLTRTMKLTCLLLCMSISIAFASHSYAQTATLSIRMTEKTVAEILETIEKQTDFQFFYNSKLINVNRKVSVNAQDADVFVVLNQLFEGSDVHYKVVDRDVILTKMNVPVDEKTRITGRVLDEYGEPIIGANVLVKGTSFGCISDIEGKFEFETQDIGNGVLQVSYIGYITQDIPLKGKTSLIVKLETDVLKVSEVVVVGYGSVEKKELTSAVTSVSSKDFLQGAFTSPLSMIDGKVSGVSVSNPAAADPNASPNIQMRGASSIDAGNTPLVIVDGMPGADLRNIANQDIESITILKDGSAAAIYGSRAANGVILIQTKKGKAGKVSVTYDGYMDHDMVANKPEVLSAEEFLAHKRDIDFGSHTNWYDQLLRKNNIDQNHYVAISGGGENLTFRASANYKTKEGLDIGSSRKEYGVRMGFSAKTLKGLLEVSGNLSTRVINEEYVDYKVFQQAVKLNPTHPMMDKDDPDKYSILYGFDTYNPVGDIKDQENGGDRQFSLADFKIKLNILPNLNTEVSLARQSQEYLRRLYINSKHKESVDNMRQGRARLQNENWTDYTFEWIGNYFTSIDKHTIKLMAGYSYQEFNHRMFFAENANFPSDVLSYNNLQAGDWNMASGRLGMESLKEKEKTIGFPARLNYNYDDTYYLTASVRYEGNSKFGANHKWGWFPAASAAWRLSNLPVIKSVKNIDELKLRFSYGATGRSGFPMYSALARYKGGERWQNDLGQWIQTWGPANNPNPDLHWEKQISYNLGLDFGFFQNKLSGSLDAYIRKGKDVISNYDAPLPPFMYDQIFTNVASTSSKGIELTLNWDAVRTKDFSYSTNVIVSYTKSKLDKFSNGTYQKGYMDRYYLPAPGLPGYAQRLKDGTEVGTFWGLKYAGVDESGNMLVWKDAKEGGEKILANGVASDADKGNIGHGAPRYALTWGNTLRYKGFDLTLYFQGKFDYQILNMYQMYYGLMAEPGINLLKDAYGKNGHITSGKVMCDYFLENGNYFRLDNITLGWTPSLKTDWISNLRIYGTIKNAFTLTGYSVMDPTAVDINGLEPGVSGLNVYPVARSFTIGIQISY</sequence>
<dbReference type="SUPFAM" id="SSF56935">
    <property type="entry name" value="Porins"/>
    <property type="match status" value="1"/>
</dbReference>
<dbReference type="Proteomes" id="UP000236725">
    <property type="component" value="Unassembled WGS sequence"/>
</dbReference>
<comment type="similarity">
    <text evidence="10 11">Belongs to the TonB-dependent receptor family.</text>
</comment>
<dbReference type="Gene3D" id="2.40.170.20">
    <property type="entry name" value="TonB-dependent receptor, beta-barrel domain"/>
    <property type="match status" value="1"/>
</dbReference>
<keyword evidence="15" id="KW-1185">Reference proteome</keyword>
<organism evidence="14 15">
    <name type="scientific">Parabacteroides chinchillae</name>
    <dbReference type="NCBI Taxonomy" id="871327"/>
    <lineage>
        <taxon>Bacteria</taxon>
        <taxon>Pseudomonadati</taxon>
        <taxon>Bacteroidota</taxon>
        <taxon>Bacteroidia</taxon>
        <taxon>Bacteroidales</taxon>
        <taxon>Tannerellaceae</taxon>
        <taxon>Parabacteroides</taxon>
    </lineage>
</organism>
<evidence type="ECO:0000256" key="12">
    <source>
        <dbReference type="SAM" id="SignalP"/>
    </source>
</evidence>
<protein>
    <submittedName>
        <fullName evidence="14">TonB-linked outer membrane protein, SusC/RagA family</fullName>
    </submittedName>
</protein>
<dbReference type="InterPro" id="IPR008969">
    <property type="entry name" value="CarboxyPept-like_regulatory"/>
</dbReference>
<dbReference type="GO" id="GO:0006826">
    <property type="term" value="P:iron ion transport"/>
    <property type="evidence" value="ECO:0007669"/>
    <property type="project" value="UniProtKB-KW"/>
</dbReference>
<dbReference type="InterPro" id="IPR037066">
    <property type="entry name" value="Plug_dom_sf"/>
</dbReference>
<dbReference type="Pfam" id="PF07660">
    <property type="entry name" value="STN"/>
    <property type="match status" value="1"/>
</dbReference>
<evidence type="ECO:0000259" key="13">
    <source>
        <dbReference type="SMART" id="SM00965"/>
    </source>
</evidence>